<evidence type="ECO:0000259" key="8">
    <source>
        <dbReference type="Pfam" id="PF07715"/>
    </source>
</evidence>
<dbReference type="GO" id="GO:0009279">
    <property type="term" value="C:cell outer membrane"/>
    <property type="evidence" value="ECO:0007669"/>
    <property type="project" value="UniProtKB-SubCell"/>
</dbReference>
<dbReference type="Gene3D" id="2.170.130.10">
    <property type="entry name" value="TonB-dependent receptor, plug domain"/>
    <property type="match status" value="1"/>
</dbReference>
<evidence type="ECO:0000256" key="2">
    <source>
        <dbReference type="ARBA" id="ARBA00022448"/>
    </source>
</evidence>
<gene>
    <name evidence="9" type="ORF">LCGC14_0010510</name>
</gene>
<proteinExistence type="predicted"/>
<name>A0A0F9WGF2_9ZZZZ</name>
<dbReference type="InterPro" id="IPR000531">
    <property type="entry name" value="Beta-barrel_TonB"/>
</dbReference>
<evidence type="ECO:0000313" key="9">
    <source>
        <dbReference type="EMBL" id="KKO11558.1"/>
    </source>
</evidence>
<keyword evidence="6" id="KW-0998">Cell outer membrane</keyword>
<dbReference type="InterPro" id="IPR036942">
    <property type="entry name" value="Beta-barrel_TonB_sf"/>
</dbReference>
<feature type="domain" description="TonB-dependent receptor plug" evidence="8">
    <location>
        <begin position="50"/>
        <end position="168"/>
    </location>
</feature>
<dbReference type="AlphaFoldDB" id="A0A0F9WGF2"/>
<keyword evidence="3" id="KW-0812">Transmembrane</keyword>
<organism evidence="9">
    <name type="scientific">marine sediment metagenome</name>
    <dbReference type="NCBI Taxonomy" id="412755"/>
    <lineage>
        <taxon>unclassified sequences</taxon>
        <taxon>metagenomes</taxon>
        <taxon>ecological metagenomes</taxon>
    </lineage>
</organism>
<dbReference type="InterPro" id="IPR037066">
    <property type="entry name" value="Plug_dom_sf"/>
</dbReference>
<reference evidence="9" key="1">
    <citation type="journal article" date="2015" name="Nature">
        <title>Complex archaea that bridge the gap between prokaryotes and eukaryotes.</title>
        <authorList>
            <person name="Spang A."/>
            <person name="Saw J.H."/>
            <person name="Jorgensen S.L."/>
            <person name="Zaremba-Niedzwiedzka K."/>
            <person name="Martijn J."/>
            <person name="Lind A.E."/>
            <person name="van Eijk R."/>
            <person name="Schleper C."/>
            <person name="Guy L."/>
            <person name="Ettema T.J."/>
        </authorList>
    </citation>
    <scope>NUCLEOTIDE SEQUENCE</scope>
</reference>
<keyword evidence="2" id="KW-0813">Transport</keyword>
<evidence type="ECO:0000256" key="4">
    <source>
        <dbReference type="ARBA" id="ARBA00023077"/>
    </source>
</evidence>
<evidence type="ECO:0008006" key="10">
    <source>
        <dbReference type="Google" id="ProtNLM"/>
    </source>
</evidence>
<evidence type="ECO:0000259" key="7">
    <source>
        <dbReference type="Pfam" id="PF00593"/>
    </source>
</evidence>
<feature type="domain" description="TonB-dependent receptor-like beta-barrel" evidence="7">
    <location>
        <begin position="959"/>
        <end position="1115"/>
    </location>
</feature>
<protein>
    <recommendedName>
        <fullName evidence="10">TonB-dependent receptor plug domain-containing protein</fullName>
    </recommendedName>
</protein>
<dbReference type="PROSITE" id="PS51257">
    <property type="entry name" value="PROKAR_LIPOPROTEIN"/>
    <property type="match status" value="1"/>
</dbReference>
<accession>A0A0F9WGF2</accession>
<dbReference type="InterPro" id="IPR012910">
    <property type="entry name" value="Plug_dom"/>
</dbReference>
<comment type="caution">
    <text evidence="9">The sequence shown here is derived from an EMBL/GenBank/DDBJ whole genome shotgun (WGS) entry which is preliminary data.</text>
</comment>
<dbReference type="PANTHER" id="PTHR47234:SF1">
    <property type="entry name" value="TONB-DEPENDENT RECEPTOR"/>
    <property type="match status" value="1"/>
</dbReference>
<dbReference type="PROSITE" id="PS52016">
    <property type="entry name" value="TONB_DEPENDENT_REC_3"/>
    <property type="match status" value="1"/>
</dbReference>
<comment type="subcellular location">
    <subcellularLocation>
        <location evidence="1">Cell outer membrane</location>
        <topology evidence="1">Multi-pass membrane protein</topology>
    </subcellularLocation>
</comment>
<dbReference type="Gene3D" id="2.40.170.20">
    <property type="entry name" value="TonB-dependent receptor, beta-barrel domain"/>
    <property type="match status" value="1"/>
</dbReference>
<dbReference type="SUPFAM" id="SSF56935">
    <property type="entry name" value="Porins"/>
    <property type="match status" value="1"/>
</dbReference>
<evidence type="ECO:0000256" key="5">
    <source>
        <dbReference type="ARBA" id="ARBA00023136"/>
    </source>
</evidence>
<keyword evidence="5" id="KW-0472">Membrane</keyword>
<dbReference type="Pfam" id="PF00593">
    <property type="entry name" value="TonB_dep_Rec_b-barrel"/>
    <property type="match status" value="2"/>
</dbReference>
<sequence length="1159" mass="124604">MSKWLGFRNKTLVLTSVMSGAACLPVFAQDSEVDVEEVVVTGSYIRGSPLDAPSPVTTVDRASIEAQGAAQIWDVIKNLEINSGSFTNEGAGEGQALSGTANVNLRNLGENSTLTLINGKRQVSAATVTRSGGEFVDINTIPLVMVERVEVLTDGGSALYGSDAVAGVVNVIMRTQFEGLEVYGDVQALENATSRQDKTGSVIYGWANDSGDTHFVLSGEIFRRDPVPVEFGNFYDENAQYTGVVGGIAGNISATMANPAFGSRINQAYINTDITQRNIAEGGTANTVLTDPLCDDLTAADGRPFFTGTRTDNRGANSGTCREFTEEWNFMSVGMERDSIAGAFNHTFNENAEFYSFFQYSDTTIERSDSGAHGSRGPTVFLAAPGSHAGNPAFGGYGIGMTAELGYYAGKAGLTRPTSIPNAPNTLANGGMNVPFYASVQDSNTPRMGGNTNITESATLGVQAGVKGEFYAFNDRRFNYDVGYSWSGTSFEQEYQTFQRDRAELAVNGLGGANCTPNGISDFNFRDEPGPFGGALPTMWNVSNQAYYKGYTQTFFPGFVFTTRESLSLALTSNNQGQDGCEFYNPFLTQMTNPDLANSDELMAWMAPTVKRADKRNKLGVIDAVVSGELLELRGGMAQFAVGAQYRMQNNKSIAPAMNQPGLANAILEWGTNGEPNTTHYVSNNFECSECIFNYSNDRNISAVFGELSLPLIENVETQIALRYEDYGGNIGSEVTPKVALSWRPTDTLLLRGSFSQSFRAPNVGIVEEGLESSSNTFRDPLRNQAVRAGLAEVNNDNALPNFTYTLGGPAPDVGNEYADTFSAGFVWTPAGRLEGLSLTADAWRFELTDKVLPQPGISAIADELALFQQAAADPSNYVLNGTIPSSRTGEWANYEQLTPCDPNALAAQFGTDPSTQGTPGGDTGFRDVQAGSRLDCVVNPAAYQIEGVVRTFGVSTGALTTTQLSTINAGTIIADGIDVKASYGWTNDLGRFRLSADYTHVNQYTLKNVPGLELGLLETGVFDAAGTTGDGNLVRSLPDNKGNISLSWMSNGNHGASIITRFIGSYSDLAYENTFANANDEVRALLSRKIDSYQSVDLQYNYTHQWANQAFGTSVFTVGVLDAFNADLPYREAGAINYDAVVFDGRGRRLYARALLQF</sequence>
<keyword evidence="4" id="KW-0798">TonB box</keyword>
<dbReference type="EMBL" id="LAZR01000002">
    <property type="protein sequence ID" value="KKO11558.1"/>
    <property type="molecule type" value="Genomic_DNA"/>
</dbReference>
<feature type="domain" description="TonB-dependent receptor-like beta-barrel" evidence="7">
    <location>
        <begin position="525"/>
        <end position="859"/>
    </location>
</feature>
<evidence type="ECO:0000256" key="3">
    <source>
        <dbReference type="ARBA" id="ARBA00022692"/>
    </source>
</evidence>
<evidence type="ECO:0000256" key="6">
    <source>
        <dbReference type="ARBA" id="ARBA00023237"/>
    </source>
</evidence>
<evidence type="ECO:0000256" key="1">
    <source>
        <dbReference type="ARBA" id="ARBA00004571"/>
    </source>
</evidence>
<dbReference type="PANTHER" id="PTHR47234">
    <property type="match status" value="1"/>
</dbReference>
<dbReference type="InterPro" id="IPR039426">
    <property type="entry name" value="TonB-dep_rcpt-like"/>
</dbReference>
<dbReference type="Pfam" id="PF07715">
    <property type="entry name" value="Plug"/>
    <property type="match status" value="1"/>
</dbReference>